<dbReference type="Proteomes" id="UP000729402">
    <property type="component" value="Unassembled WGS sequence"/>
</dbReference>
<feature type="region of interest" description="Disordered" evidence="1">
    <location>
        <begin position="53"/>
        <end position="75"/>
    </location>
</feature>
<organism evidence="2 3">
    <name type="scientific">Zizania palustris</name>
    <name type="common">Northern wild rice</name>
    <dbReference type="NCBI Taxonomy" id="103762"/>
    <lineage>
        <taxon>Eukaryota</taxon>
        <taxon>Viridiplantae</taxon>
        <taxon>Streptophyta</taxon>
        <taxon>Embryophyta</taxon>
        <taxon>Tracheophyta</taxon>
        <taxon>Spermatophyta</taxon>
        <taxon>Magnoliopsida</taxon>
        <taxon>Liliopsida</taxon>
        <taxon>Poales</taxon>
        <taxon>Poaceae</taxon>
        <taxon>BOP clade</taxon>
        <taxon>Oryzoideae</taxon>
        <taxon>Oryzeae</taxon>
        <taxon>Zizaniinae</taxon>
        <taxon>Zizania</taxon>
    </lineage>
</organism>
<evidence type="ECO:0000313" key="3">
    <source>
        <dbReference type="Proteomes" id="UP000729402"/>
    </source>
</evidence>
<dbReference type="AlphaFoldDB" id="A0A8J5TA64"/>
<proteinExistence type="predicted"/>
<accession>A0A8J5TA64</accession>
<reference evidence="2" key="2">
    <citation type="submission" date="2021-02" db="EMBL/GenBank/DDBJ databases">
        <authorList>
            <person name="Kimball J.A."/>
            <person name="Haas M.W."/>
            <person name="Macchietto M."/>
            <person name="Kono T."/>
            <person name="Duquette J."/>
            <person name="Shao M."/>
        </authorList>
    </citation>
    <scope>NUCLEOTIDE SEQUENCE</scope>
    <source>
        <tissue evidence="2">Fresh leaf tissue</tissue>
    </source>
</reference>
<dbReference type="EMBL" id="JAAALK010000086">
    <property type="protein sequence ID" value="KAG8082379.1"/>
    <property type="molecule type" value="Genomic_DNA"/>
</dbReference>
<name>A0A8J5TA64_ZIZPA</name>
<sequence length="75" mass="8181">MASSELQTLQVFNGDVHFGDASLGRKQPFSSDIAHPLVALNSSWNWKQRAAAAEPPAEFGRNLLPTSSAPLRRSF</sequence>
<gene>
    <name evidence="2" type="ORF">GUJ93_ZPchr0014g46793</name>
</gene>
<evidence type="ECO:0000313" key="2">
    <source>
        <dbReference type="EMBL" id="KAG8082379.1"/>
    </source>
</evidence>
<reference evidence="2" key="1">
    <citation type="journal article" date="2021" name="bioRxiv">
        <title>Whole Genome Assembly and Annotation of Northern Wild Rice, Zizania palustris L., Supports a Whole Genome Duplication in the Zizania Genus.</title>
        <authorList>
            <person name="Haas M."/>
            <person name="Kono T."/>
            <person name="Macchietto M."/>
            <person name="Millas R."/>
            <person name="McGilp L."/>
            <person name="Shao M."/>
            <person name="Duquette J."/>
            <person name="Hirsch C.N."/>
            <person name="Kimball J."/>
        </authorList>
    </citation>
    <scope>NUCLEOTIDE SEQUENCE</scope>
    <source>
        <tissue evidence="2">Fresh leaf tissue</tissue>
    </source>
</reference>
<evidence type="ECO:0000256" key="1">
    <source>
        <dbReference type="SAM" id="MobiDB-lite"/>
    </source>
</evidence>
<protein>
    <submittedName>
        <fullName evidence="2">Uncharacterized protein</fullName>
    </submittedName>
</protein>
<comment type="caution">
    <text evidence="2">The sequence shown here is derived from an EMBL/GenBank/DDBJ whole genome shotgun (WGS) entry which is preliminary data.</text>
</comment>
<keyword evidence="3" id="KW-1185">Reference proteome</keyword>